<evidence type="ECO:0000313" key="2">
    <source>
        <dbReference type="Proteomes" id="UP000031275"/>
    </source>
</evidence>
<evidence type="ECO:0000313" key="1">
    <source>
        <dbReference type="EMBL" id="KIA83851.1"/>
    </source>
</evidence>
<sequence length="153" mass="17089">MKTMKHLIYIPLVIFTLFSCKAKKGDKAPETLPKDIALKPENNYSQQLDRERLAVLVKEIDSLAGIEICTDPAEWRSSPIGAKPCGGPSSYIAYPIKMEDEILEKIKTFTARQDEFNKKYQLMSDCAMVPPPAGIRCENGKAVLVKSDVEVVQ</sequence>
<keyword evidence="2" id="KW-1185">Reference proteome</keyword>
<organism evidence="1 2">
    <name type="scientific">Kaistella solincola</name>
    <dbReference type="NCBI Taxonomy" id="510955"/>
    <lineage>
        <taxon>Bacteria</taxon>
        <taxon>Pseudomonadati</taxon>
        <taxon>Bacteroidota</taxon>
        <taxon>Flavobacteriia</taxon>
        <taxon>Flavobacteriales</taxon>
        <taxon>Weeksellaceae</taxon>
        <taxon>Chryseobacterium group</taxon>
        <taxon>Kaistella</taxon>
    </lineage>
</organism>
<dbReference type="PROSITE" id="PS51257">
    <property type="entry name" value="PROKAR_LIPOPROTEIN"/>
    <property type="match status" value="1"/>
</dbReference>
<reference evidence="1 2" key="1">
    <citation type="submission" date="2014-10" db="EMBL/GenBank/DDBJ databases">
        <title>Kaistella solincola genome.</title>
        <authorList>
            <person name="Newman J.D."/>
        </authorList>
    </citation>
    <scope>NUCLEOTIDE SEQUENCE [LARGE SCALE GENOMIC DNA]</scope>
    <source>
        <strain evidence="1 2">DSM 22468</strain>
    </source>
</reference>
<dbReference type="Proteomes" id="UP000031275">
    <property type="component" value="Unassembled WGS sequence"/>
</dbReference>
<protein>
    <submittedName>
        <fullName evidence="1">Uncharacterized protein</fullName>
    </submittedName>
</protein>
<dbReference type="EMBL" id="JSYK01000003">
    <property type="protein sequence ID" value="KIA83851.1"/>
    <property type="molecule type" value="Genomic_DNA"/>
</dbReference>
<accession>A0ABR4ZR95</accession>
<proteinExistence type="predicted"/>
<comment type="caution">
    <text evidence="1">The sequence shown here is derived from an EMBL/GenBank/DDBJ whole genome shotgun (WGS) entry which is preliminary data.</text>
</comment>
<gene>
    <name evidence="1" type="ORF">OA84_04515</name>
</gene>
<name>A0ABR4ZR95_9FLAO</name>